<dbReference type="EMBL" id="CP032489">
    <property type="protein sequence ID" value="AYD48455.1"/>
    <property type="molecule type" value="Genomic_DNA"/>
</dbReference>
<dbReference type="NCBIfam" id="NF004064">
    <property type="entry name" value="PRK05578.1"/>
    <property type="match status" value="1"/>
</dbReference>
<dbReference type="PROSITE" id="PS51747">
    <property type="entry name" value="CYT_DCMP_DEAMINASES_2"/>
    <property type="match status" value="1"/>
</dbReference>
<proteinExistence type="inferred from homology"/>
<dbReference type="InterPro" id="IPR016193">
    <property type="entry name" value="Cytidine_deaminase-like"/>
</dbReference>
<dbReference type="AlphaFoldDB" id="A0A386HRH7"/>
<protein>
    <submittedName>
        <fullName evidence="6">Cytidine deaminase</fullName>
        <ecNumber evidence="6">3.5.4.5</ecNumber>
    </submittedName>
</protein>
<dbReference type="InterPro" id="IPR050202">
    <property type="entry name" value="Cyt/Deoxycyt_deaminase"/>
</dbReference>
<evidence type="ECO:0000259" key="5">
    <source>
        <dbReference type="PROSITE" id="PS51747"/>
    </source>
</evidence>
<dbReference type="SUPFAM" id="SSF53927">
    <property type="entry name" value="Cytidine deaminase-like"/>
    <property type="match status" value="1"/>
</dbReference>
<dbReference type="GO" id="GO:0055086">
    <property type="term" value="P:nucleobase-containing small molecule metabolic process"/>
    <property type="evidence" value="ECO:0007669"/>
    <property type="project" value="UniProtKB-ARBA"/>
</dbReference>
<name>A0A386HRH7_9BACT</name>
<dbReference type="PANTHER" id="PTHR11644">
    <property type="entry name" value="CYTIDINE DEAMINASE"/>
    <property type="match status" value="1"/>
</dbReference>
<dbReference type="Gene3D" id="3.40.140.10">
    <property type="entry name" value="Cytidine Deaminase, domain 2"/>
    <property type="match status" value="1"/>
</dbReference>
<dbReference type="CDD" id="cd01283">
    <property type="entry name" value="cytidine_deaminase"/>
    <property type="match status" value="1"/>
</dbReference>
<gene>
    <name evidence="6" type="ORF">D6B99_13080</name>
</gene>
<dbReference type="InterPro" id="IPR002125">
    <property type="entry name" value="CMP_dCMP_dom"/>
</dbReference>
<evidence type="ECO:0000313" key="6">
    <source>
        <dbReference type="EMBL" id="AYD48455.1"/>
    </source>
</evidence>
<comment type="similarity">
    <text evidence="1">Belongs to the cytidine and deoxycytidylate deaminase family.</text>
</comment>
<dbReference type="KEGG" id="ark:D6B99_13080"/>
<evidence type="ECO:0000256" key="2">
    <source>
        <dbReference type="ARBA" id="ARBA00022723"/>
    </source>
</evidence>
<dbReference type="PROSITE" id="PS00903">
    <property type="entry name" value="CYT_DCMP_DEAMINASES_1"/>
    <property type="match status" value="1"/>
</dbReference>
<dbReference type="GO" id="GO:0005829">
    <property type="term" value="C:cytosol"/>
    <property type="evidence" value="ECO:0007669"/>
    <property type="project" value="TreeGrafter"/>
</dbReference>
<dbReference type="EC" id="3.5.4.5" evidence="6"/>
<dbReference type="Pfam" id="PF00383">
    <property type="entry name" value="dCMP_cyt_deam_1"/>
    <property type="match status" value="1"/>
</dbReference>
<sequence length="161" mass="17954">MMEKEYSFTYQIFKNIDELNDEDKALLQRARANTSNAYVPYSSFQVSAIALMENGEIVNGTNQENASYPVGICAERVLLSTISSVQPNIAVKTIAISYHNLNGESSRPVAPCGMCRQALLEQENRFQQPIKIILSGMDGEVIIVQNARQLLPFNFSAEDML</sequence>
<dbReference type="GO" id="GO:0004126">
    <property type="term" value="F:cytidine deaminase activity"/>
    <property type="evidence" value="ECO:0007669"/>
    <property type="project" value="UniProtKB-EC"/>
</dbReference>
<reference evidence="6 7" key="1">
    <citation type="submission" date="2018-09" db="EMBL/GenBank/DDBJ databases">
        <title>Arachidicoccus sp. nov., a bacterium isolated from soil.</title>
        <authorList>
            <person name="Weon H.-Y."/>
            <person name="Kwon S.-W."/>
            <person name="Lee S.A."/>
        </authorList>
    </citation>
    <scope>NUCLEOTIDE SEQUENCE [LARGE SCALE GENOMIC DNA]</scope>
    <source>
        <strain evidence="6 7">KIS59-12</strain>
    </source>
</reference>
<dbReference type="Proteomes" id="UP000266118">
    <property type="component" value="Chromosome"/>
</dbReference>
<evidence type="ECO:0000313" key="7">
    <source>
        <dbReference type="Proteomes" id="UP000266118"/>
    </source>
</evidence>
<evidence type="ECO:0000256" key="1">
    <source>
        <dbReference type="ARBA" id="ARBA00006576"/>
    </source>
</evidence>
<keyword evidence="3 6" id="KW-0378">Hydrolase</keyword>
<evidence type="ECO:0000256" key="4">
    <source>
        <dbReference type="ARBA" id="ARBA00022833"/>
    </source>
</evidence>
<dbReference type="PANTHER" id="PTHR11644:SF2">
    <property type="entry name" value="CYTIDINE DEAMINASE"/>
    <property type="match status" value="1"/>
</dbReference>
<organism evidence="6 7">
    <name type="scientific">Arachidicoccus soli</name>
    <dbReference type="NCBI Taxonomy" id="2341117"/>
    <lineage>
        <taxon>Bacteria</taxon>
        <taxon>Pseudomonadati</taxon>
        <taxon>Bacteroidota</taxon>
        <taxon>Chitinophagia</taxon>
        <taxon>Chitinophagales</taxon>
        <taxon>Chitinophagaceae</taxon>
        <taxon>Arachidicoccus</taxon>
    </lineage>
</organism>
<evidence type="ECO:0000256" key="3">
    <source>
        <dbReference type="ARBA" id="ARBA00022801"/>
    </source>
</evidence>
<feature type="domain" description="CMP/dCMP-type deaminase" evidence="5">
    <location>
        <begin position="21"/>
        <end position="158"/>
    </location>
</feature>
<accession>A0A386HRH7</accession>
<keyword evidence="2" id="KW-0479">Metal-binding</keyword>
<dbReference type="OrthoDB" id="9795347at2"/>
<dbReference type="GO" id="GO:0042802">
    <property type="term" value="F:identical protein binding"/>
    <property type="evidence" value="ECO:0007669"/>
    <property type="project" value="UniProtKB-ARBA"/>
</dbReference>
<dbReference type="GO" id="GO:0008270">
    <property type="term" value="F:zinc ion binding"/>
    <property type="evidence" value="ECO:0007669"/>
    <property type="project" value="InterPro"/>
</dbReference>
<dbReference type="InterPro" id="IPR016192">
    <property type="entry name" value="APOBEC/CMP_deaminase_Zn-bd"/>
</dbReference>
<dbReference type="GO" id="GO:0072527">
    <property type="term" value="P:pyrimidine-containing compound metabolic process"/>
    <property type="evidence" value="ECO:0007669"/>
    <property type="project" value="UniProtKB-ARBA"/>
</dbReference>
<keyword evidence="7" id="KW-1185">Reference proteome</keyword>
<keyword evidence="4" id="KW-0862">Zinc</keyword>